<protein>
    <submittedName>
        <fullName evidence="2">Uncharacterized protein</fullName>
    </submittedName>
</protein>
<feature type="compositionally biased region" description="Basic and acidic residues" evidence="1">
    <location>
        <begin position="1"/>
        <end position="11"/>
    </location>
</feature>
<feature type="non-terminal residue" evidence="2">
    <location>
        <position position="1"/>
    </location>
</feature>
<feature type="non-terminal residue" evidence="2">
    <location>
        <position position="77"/>
    </location>
</feature>
<evidence type="ECO:0000256" key="1">
    <source>
        <dbReference type="SAM" id="MobiDB-lite"/>
    </source>
</evidence>
<reference evidence="2" key="1">
    <citation type="journal article" date="2017" name="Gigascience">
        <title>The first near-complete assembly of the hexaploid bread wheat genome, Triticum aestivum.</title>
        <authorList>
            <person name="Zimin A.V."/>
            <person name="Puiu D."/>
            <person name="Hall R."/>
            <person name="Kingan S."/>
            <person name="Clavijo B.J."/>
            <person name="Salzberg S.L."/>
        </authorList>
    </citation>
    <scope>NUCLEOTIDE SEQUENCE</scope>
    <source>
        <tissue evidence="2">Leaf</tissue>
    </source>
</reference>
<gene>
    <name evidence="2" type="ORF">CFC21_065522</name>
</gene>
<reference evidence="2" key="2">
    <citation type="submission" date="2020-03" db="EMBL/GenBank/DDBJ databases">
        <title>The second near-complete assembly of the hexaploid bread wheat (Triticum aestivum) genome.</title>
        <authorList>
            <person name="Zimin A.V."/>
            <person name="Puiu D."/>
            <person name="Shumante A."/>
            <person name="Alonge M."/>
            <person name="Salzberg S.L."/>
        </authorList>
    </citation>
    <scope>NUCLEOTIDE SEQUENCE</scope>
    <source>
        <tissue evidence="2">Leaf</tissue>
    </source>
</reference>
<organism evidence="2">
    <name type="scientific">Triticum aestivum</name>
    <name type="common">Wheat</name>
    <dbReference type="NCBI Taxonomy" id="4565"/>
    <lineage>
        <taxon>Eukaryota</taxon>
        <taxon>Viridiplantae</taxon>
        <taxon>Streptophyta</taxon>
        <taxon>Embryophyta</taxon>
        <taxon>Tracheophyta</taxon>
        <taxon>Spermatophyta</taxon>
        <taxon>Magnoliopsida</taxon>
        <taxon>Liliopsida</taxon>
        <taxon>Poales</taxon>
        <taxon>Poaceae</taxon>
        <taxon>BOP clade</taxon>
        <taxon>Pooideae</taxon>
        <taxon>Triticodae</taxon>
        <taxon>Triticeae</taxon>
        <taxon>Triticinae</taxon>
        <taxon>Triticum</taxon>
    </lineage>
</organism>
<dbReference type="AlphaFoldDB" id="A0A9R1KLQ4"/>
<sequence length="77" mass="8171">LRRDGGVHGEHGGPCSTWPTCPTSACTGSRTTTAWTSAWCARCGCGMRHRAPAARWRWRSRCGRGTLGSASPSAGPR</sequence>
<comment type="caution">
    <text evidence="2">The sequence shown here is derived from an EMBL/GenBank/DDBJ whole genome shotgun (WGS) entry which is preliminary data.</text>
</comment>
<dbReference type="Proteomes" id="UP000815260">
    <property type="component" value="Chromosome 5A"/>
</dbReference>
<proteinExistence type="predicted"/>
<name>A0A9R1KLQ4_WHEAT</name>
<feature type="region of interest" description="Disordered" evidence="1">
    <location>
        <begin position="1"/>
        <end position="20"/>
    </location>
</feature>
<accession>A0A9R1KLQ4</accession>
<evidence type="ECO:0000313" key="2">
    <source>
        <dbReference type="EMBL" id="KAF7058465.1"/>
    </source>
</evidence>
<dbReference type="EMBL" id="CM022223">
    <property type="protein sequence ID" value="KAF7058465.1"/>
    <property type="molecule type" value="Genomic_DNA"/>
</dbReference>